<protein>
    <submittedName>
        <fullName evidence="1">Uncharacterized protein</fullName>
    </submittedName>
</protein>
<evidence type="ECO:0000313" key="1">
    <source>
        <dbReference type="EMBL" id="KAJ3550714.1"/>
    </source>
</evidence>
<organism evidence="1 2">
    <name type="scientific">Phlebia brevispora</name>
    <dbReference type="NCBI Taxonomy" id="194682"/>
    <lineage>
        <taxon>Eukaryota</taxon>
        <taxon>Fungi</taxon>
        <taxon>Dikarya</taxon>
        <taxon>Basidiomycota</taxon>
        <taxon>Agaricomycotina</taxon>
        <taxon>Agaricomycetes</taxon>
        <taxon>Polyporales</taxon>
        <taxon>Meruliaceae</taxon>
        <taxon>Phlebia</taxon>
    </lineage>
</organism>
<proteinExistence type="predicted"/>
<name>A0ACC1T1H5_9APHY</name>
<gene>
    <name evidence="1" type="ORF">NM688_g5015</name>
</gene>
<reference evidence="1" key="1">
    <citation type="submission" date="2022-07" db="EMBL/GenBank/DDBJ databases">
        <title>Genome Sequence of Phlebia brevispora.</title>
        <authorList>
            <person name="Buettner E."/>
        </authorList>
    </citation>
    <scope>NUCLEOTIDE SEQUENCE</scope>
    <source>
        <strain evidence="1">MPL23</strain>
    </source>
</reference>
<evidence type="ECO:0000313" key="2">
    <source>
        <dbReference type="Proteomes" id="UP001148662"/>
    </source>
</evidence>
<sequence>MATRANSVAFPTVISVDPFVPADKQKGLHNRWHPDIPAFVTVKPGETFNVECIDWTGAQIGNNDNSDDIKNVDLTKIHNLTGPIAVEGAEPGDCLVVDILDVRPFPQMPWGYTGIFELENGGGLFAREFNSRACKAIWDLKGVYATSRHIPGVRFAGVSHPGLIGTAPSAELLATWNKREGELIAAHANAVPTVAFPPEPRGAYVGQDIPDAVRAKIAREGARTVPGREHGGNCDIKNLSRGSRCYFPVFVKGAKLSVGDLHFSQGDGEMSFCGAIEMAGIITLSTSIIKGGVEKFALKQPIFLPSPVDPMYSSKLVFEGISVDLHGDGKQYNMDASVAYKQAALNAIAYLMKLGYTREQCYLLLSAAPVESHVGAIVDSPNACVTMGLPLGIFEHDILPKEEGLQKKDFGQCAIRSDGVL</sequence>
<dbReference type="EMBL" id="JANHOG010000888">
    <property type="protein sequence ID" value="KAJ3550714.1"/>
    <property type="molecule type" value="Genomic_DNA"/>
</dbReference>
<keyword evidence="2" id="KW-1185">Reference proteome</keyword>
<comment type="caution">
    <text evidence="1">The sequence shown here is derived from an EMBL/GenBank/DDBJ whole genome shotgun (WGS) entry which is preliminary data.</text>
</comment>
<dbReference type="Proteomes" id="UP001148662">
    <property type="component" value="Unassembled WGS sequence"/>
</dbReference>
<accession>A0ACC1T1H5</accession>